<sequence length="346" mass="39272">MRRRKSYKWSEMMELKDRVKGRSVAEGNGKMVFRRRTRPAMELTGRKNFETSRMAKLSFRGSTSVASMYQTLSCMSKLSSRGSVRRCTSSNGDSAAPCLLRRLATPDWLTLTPRGTSTNFSPEVDTYSLVIASGPEVAFVTPAIPVDRSNDAELKTLIATYDIPLDLRPRLPDSNFRMSILPAGDTAIVPLSLSKVITFELLCRSLNIEPTVTLFRVFQTLSKQGDWFSFAKRGDPAPVCMEVVKSGLKLWKEKFFLIDRKAIPFNMPWRHPISCITDKVPTSFNQNDVDRLKSHVVKLRDIPEGVLVRTGLSRVWRNPMCDPVLRRSNNTVMSNELRTSNRKKER</sequence>
<proteinExistence type="predicted"/>
<accession>A0ABQ5AXQ9</accession>
<protein>
    <submittedName>
        <fullName evidence="2">Uncharacterized protein</fullName>
    </submittedName>
</protein>
<comment type="caution">
    <text evidence="2">The sequence shown here is derived from an EMBL/GenBank/DDBJ whole genome shotgun (WGS) entry which is preliminary data.</text>
</comment>
<evidence type="ECO:0000313" key="3">
    <source>
        <dbReference type="Proteomes" id="UP001151760"/>
    </source>
</evidence>
<dbReference type="Proteomes" id="UP001151760">
    <property type="component" value="Unassembled WGS sequence"/>
</dbReference>
<feature type="compositionally biased region" description="Polar residues" evidence="1">
    <location>
        <begin position="327"/>
        <end position="338"/>
    </location>
</feature>
<feature type="region of interest" description="Disordered" evidence="1">
    <location>
        <begin position="327"/>
        <end position="346"/>
    </location>
</feature>
<keyword evidence="3" id="KW-1185">Reference proteome</keyword>
<feature type="non-terminal residue" evidence="2">
    <location>
        <position position="346"/>
    </location>
</feature>
<evidence type="ECO:0000256" key="1">
    <source>
        <dbReference type="SAM" id="MobiDB-lite"/>
    </source>
</evidence>
<reference evidence="2" key="2">
    <citation type="submission" date="2022-01" db="EMBL/GenBank/DDBJ databases">
        <authorList>
            <person name="Yamashiro T."/>
            <person name="Shiraishi A."/>
            <person name="Satake H."/>
            <person name="Nakayama K."/>
        </authorList>
    </citation>
    <scope>NUCLEOTIDE SEQUENCE</scope>
</reference>
<organism evidence="2 3">
    <name type="scientific">Tanacetum coccineum</name>
    <dbReference type="NCBI Taxonomy" id="301880"/>
    <lineage>
        <taxon>Eukaryota</taxon>
        <taxon>Viridiplantae</taxon>
        <taxon>Streptophyta</taxon>
        <taxon>Embryophyta</taxon>
        <taxon>Tracheophyta</taxon>
        <taxon>Spermatophyta</taxon>
        <taxon>Magnoliopsida</taxon>
        <taxon>eudicotyledons</taxon>
        <taxon>Gunneridae</taxon>
        <taxon>Pentapetalae</taxon>
        <taxon>asterids</taxon>
        <taxon>campanulids</taxon>
        <taxon>Asterales</taxon>
        <taxon>Asteraceae</taxon>
        <taxon>Asteroideae</taxon>
        <taxon>Anthemideae</taxon>
        <taxon>Anthemidinae</taxon>
        <taxon>Tanacetum</taxon>
    </lineage>
</organism>
<dbReference type="EMBL" id="BQNB010012649">
    <property type="protein sequence ID" value="GJT06208.1"/>
    <property type="molecule type" value="Genomic_DNA"/>
</dbReference>
<evidence type="ECO:0000313" key="2">
    <source>
        <dbReference type="EMBL" id="GJT06208.1"/>
    </source>
</evidence>
<gene>
    <name evidence="2" type="ORF">Tco_0840670</name>
</gene>
<name>A0ABQ5AXQ9_9ASTR</name>
<reference evidence="2" key="1">
    <citation type="journal article" date="2022" name="Int. J. Mol. Sci.">
        <title>Draft Genome of Tanacetum Coccineum: Genomic Comparison of Closely Related Tanacetum-Family Plants.</title>
        <authorList>
            <person name="Yamashiro T."/>
            <person name="Shiraishi A."/>
            <person name="Nakayama K."/>
            <person name="Satake H."/>
        </authorList>
    </citation>
    <scope>NUCLEOTIDE SEQUENCE</scope>
</reference>